<evidence type="ECO:0000313" key="1">
    <source>
        <dbReference type="EMBL" id="MFC1852408.1"/>
    </source>
</evidence>
<reference evidence="1 2" key="1">
    <citation type="submission" date="2024-09" db="EMBL/GenBank/DDBJ databases">
        <title>Laminarin stimulates single cell rates of sulfate reduction while oxygen inhibits transcriptomic activity in coastal marine sediment.</title>
        <authorList>
            <person name="Lindsay M."/>
            <person name="Orcutt B."/>
            <person name="Emerson D."/>
            <person name="Stepanauskas R."/>
            <person name="D'Angelo T."/>
        </authorList>
    </citation>
    <scope>NUCLEOTIDE SEQUENCE [LARGE SCALE GENOMIC DNA]</scope>
    <source>
        <strain evidence="1">SAG AM-311-K15</strain>
    </source>
</reference>
<evidence type="ECO:0000313" key="2">
    <source>
        <dbReference type="Proteomes" id="UP001594351"/>
    </source>
</evidence>
<sequence>STDGGVSWKRANSGIRYYISRDHNEQSTEFVVVQNEEIIHKIALLSAKYLEKLANNFKNPIGRSIMRFSWVSVVRDTLLISN</sequence>
<evidence type="ECO:0008006" key="3">
    <source>
        <dbReference type="Google" id="ProtNLM"/>
    </source>
</evidence>
<comment type="caution">
    <text evidence="1">The sequence shown here is derived from an EMBL/GenBank/DDBJ whole genome shotgun (WGS) entry which is preliminary data.</text>
</comment>
<feature type="non-terminal residue" evidence="1">
    <location>
        <position position="1"/>
    </location>
</feature>
<dbReference type="EMBL" id="JBHPBY010000308">
    <property type="protein sequence ID" value="MFC1852408.1"/>
    <property type="molecule type" value="Genomic_DNA"/>
</dbReference>
<keyword evidence="2" id="KW-1185">Reference proteome</keyword>
<accession>A0ABV6Z1V9</accession>
<protein>
    <recommendedName>
        <fullName evidence="3">Glycosyl hydrolase</fullName>
    </recommendedName>
</protein>
<name>A0ABV6Z1V9_UNCC1</name>
<gene>
    <name evidence="1" type="ORF">ACFL27_19595</name>
</gene>
<proteinExistence type="predicted"/>
<dbReference type="Proteomes" id="UP001594351">
    <property type="component" value="Unassembled WGS sequence"/>
</dbReference>
<organism evidence="1 2">
    <name type="scientific">candidate division CSSED10-310 bacterium</name>
    <dbReference type="NCBI Taxonomy" id="2855610"/>
    <lineage>
        <taxon>Bacteria</taxon>
        <taxon>Bacteria division CSSED10-310</taxon>
    </lineage>
</organism>